<name>A0AAE1UTS9_9SOLA</name>
<keyword evidence="6" id="KW-0325">Glycoprotein</keyword>
<evidence type="ECO:0000256" key="1">
    <source>
        <dbReference type="ARBA" id="ARBA00004370"/>
    </source>
</evidence>
<feature type="compositionally biased region" description="Acidic residues" evidence="7">
    <location>
        <begin position="1554"/>
        <end position="1573"/>
    </location>
</feature>
<evidence type="ECO:0000256" key="3">
    <source>
        <dbReference type="ARBA" id="ARBA00022692"/>
    </source>
</evidence>
<sequence length="1619" mass="184709">MNKNNQKGLFDFSKKNLSQPNQKITISFSGLCDIGSASFKYDIRRLSEILAFPKAWYRKILWKRVFLGDQGLANDFIINPKSEPDFNSKNENDLLKSENKTQDDFITKDLNSRVKEFSKLSPDQICEEIINKENFQARNPSVSDNVEDNNYKSIDEDLKKPKLKRVESFNSYNDNHKKQLMNTPWETLILFGLNLSKINIHMNMGNVMGNTNWLTKEFRSEGKISINSEGHRTMNILLTLDNSTLDAKGGIVGGQIELNKIECKLLIKEYFGLEPDHVLTAKLNALQTRIDYMGTSILMLRMSSLDLTLRDEWKIDLENLSSFTYDHPTKRPALMFIHCVLSWDQLQILLSKSTTPDIIKIITKLDEFFSQQFHSSKRVFTSLQNSKPFKNPSFKKSSVPQNQSASTQLNKNVQSVINPQPQRSISQINSYQNAKHHRHWQKSLKAISGIQLHNFPSPLPKIGTILGGTFQLYGNNISIACFAGLNFRTKSWAIFSLRHPLISFATEAQESIMDDENPKTHVIQNFSLSLGRSQNQEGTEVKFVETKKYFFQPELSNGKLSDSLCLPNIPLLLMASKAVNDDSEDSGLFYDVIDAMIKKFDPPMFENHSIEEFLFKGYKVEIFEEMKNLMETFKMDVPDEIKEAVFDLDLLKTAKGLDPQRSLHSSYVDVEPVSTLGAESESNFISESSEKKLRGSIAYVVSKIAFCDWPEDWPNLFEILMGYLSSGNQEAVYGSMKVFNEICHDVCDTQIPSIAPILLPKMYEIFINTHAFSIGTRNRAVQIFTIVSETIALMCEYDKTAIDTYLQPLLPQFTEALIKTLDTPDNCPEVDFRLKQTALSSLAALTKNCLKKIWQFIPNILQSVWRIMTTSASLYVKNIVNSESEEGELAADSDGEVLSVKSIVFSIFDFITILIEIPKTRNLIRGSIRELVYYILVYMQITDEQMQRWLSDPNRFVDEDDDEIGFTVRVGALEIILQMARDFEEIMSKEELANFQSAFIDAIKKHLEESNMSQQSGSSNWWKQQEACLFALGSLSQHFVDLINEENNPLSHEYKKVLDHIFSCRNENSVFYTGRYIWTAARFAPVMNTHFVQDFINITVNSLNNQSPIIQISALKSIHNLCINLQDSSQEELMKPYVLQIYRHIINLAEVYKQDILTLIIETIHVLLSIDKNIDCNVFDKVFDLALSSFLENTEDYLIMDKFIGIFDKLSKNPSLYSATENKLMPSLLEILSDNAKENYYCLKPISLKILKVLVRNSPLPLSDSLINLCFKLVCHSVFSTFDETSIMREGGETIRAFVSKSPDQIASFCNPDDGRDGMSLVMQVCLHLLDPCVEEACATEVGKLVFVTINKGSSYLGNDNVHLLLRSVLSKLQSSKSIIVIQSLIMVFAHLLNHNLETVLDFLSVLPGPLGPHSALEYVLTQWLSRQHLFYGSYEIKVTVIALCKLLEHSVVSSNSKINLNRIIVPGEPIITDSGIKTRSRTASKPDQWTSIPCSVKILKLLIHELDHRENVEVCDEINEDSDDDDQNDSNPWSNNQNDYSFNNSYSNQSDLNDNDTNEEDEEEEEDQDTLEDPISKINLRVYLNQYLTQFLSQSCANEFTSQLNEIERNILKKYIKL</sequence>
<dbReference type="GO" id="GO:0016020">
    <property type="term" value="C:membrane"/>
    <property type="evidence" value="ECO:0007669"/>
    <property type="project" value="UniProtKB-SubCell"/>
</dbReference>
<proteinExistence type="inferred from homology"/>
<dbReference type="Pfam" id="PF01130">
    <property type="entry name" value="CD36"/>
    <property type="match status" value="1"/>
</dbReference>
<dbReference type="InterPro" id="IPR058669">
    <property type="entry name" value="TPR_IPO7/11-like"/>
</dbReference>
<accession>A0AAE1UTS9</accession>
<dbReference type="Pfam" id="PF25018">
    <property type="entry name" value="HEAT_IPO9_c"/>
    <property type="match status" value="1"/>
</dbReference>
<evidence type="ECO:0000259" key="8">
    <source>
        <dbReference type="SMART" id="SM01220"/>
    </source>
</evidence>
<dbReference type="InterPro" id="IPR002159">
    <property type="entry name" value="CD36_fam"/>
</dbReference>
<evidence type="ECO:0000256" key="5">
    <source>
        <dbReference type="ARBA" id="ARBA00023136"/>
    </source>
</evidence>
<dbReference type="PANTHER" id="PTHR31640:SF1">
    <property type="entry name" value="BRIDGE-LIKE LIPID TRANSFER PROTEIN FAMILY MEMBER 1"/>
    <property type="match status" value="1"/>
</dbReference>
<gene>
    <name evidence="9" type="ORF">RND71_043459</name>
</gene>
<keyword evidence="10" id="KW-1185">Reference proteome</keyword>
<dbReference type="InterPro" id="IPR056742">
    <property type="entry name" value="BLTP1_C"/>
</dbReference>
<evidence type="ECO:0000256" key="7">
    <source>
        <dbReference type="SAM" id="MobiDB-lite"/>
    </source>
</evidence>
<evidence type="ECO:0000256" key="6">
    <source>
        <dbReference type="ARBA" id="ARBA00023180"/>
    </source>
</evidence>
<keyword evidence="4" id="KW-1133">Transmembrane helix</keyword>
<dbReference type="InterPro" id="IPR016024">
    <property type="entry name" value="ARM-type_fold"/>
</dbReference>
<comment type="subcellular location">
    <subcellularLocation>
        <location evidence="1">Membrane</location>
    </subcellularLocation>
</comment>
<dbReference type="EMBL" id="JAVYJV010000078">
    <property type="protein sequence ID" value="KAK4336894.1"/>
    <property type="molecule type" value="Genomic_DNA"/>
</dbReference>
<evidence type="ECO:0000313" key="10">
    <source>
        <dbReference type="Proteomes" id="UP001291623"/>
    </source>
</evidence>
<protein>
    <recommendedName>
        <fullName evidence="8">Bridge-like lipid transfer protein family member 1 C-terminal domain-containing protein</fullName>
    </recommendedName>
</protein>
<feature type="compositionally biased region" description="Polar residues" evidence="7">
    <location>
        <begin position="1541"/>
        <end position="1551"/>
    </location>
</feature>
<evidence type="ECO:0000256" key="2">
    <source>
        <dbReference type="ARBA" id="ARBA00010532"/>
    </source>
</evidence>
<dbReference type="Proteomes" id="UP001291623">
    <property type="component" value="Unassembled WGS sequence"/>
</dbReference>
<dbReference type="InterPro" id="IPR033616">
    <property type="entry name" value="BLTP1"/>
</dbReference>
<organism evidence="9 10">
    <name type="scientific">Anisodus tanguticus</name>
    <dbReference type="NCBI Taxonomy" id="243964"/>
    <lineage>
        <taxon>Eukaryota</taxon>
        <taxon>Viridiplantae</taxon>
        <taxon>Streptophyta</taxon>
        <taxon>Embryophyta</taxon>
        <taxon>Tracheophyta</taxon>
        <taxon>Spermatophyta</taxon>
        <taxon>Magnoliopsida</taxon>
        <taxon>eudicotyledons</taxon>
        <taxon>Gunneridae</taxon>
        <taxon>Pentapetalae</taxon>
        <taxon>asterids</taxon>
        <taxon>lamiids</taxon>
        <taxon>Solanales</taxon>
        <taxon>Solanaceae</taxon>
        <taxon>Solanoideae</taxon>
        <taxon>Hyoscyameae</taxon>
        <taxon>Anisodus</taxon>
    </lineage>
</organism>
<dbReference type="SUPFAM" id="SSF48371">
    <property type="entry name" value="ARM repeat"/>
    <property type="match status" value="1"/>
</dbReference>
<feature type="compositionally biased region" description="Low complexity" evidence="7">
    <location>
        <begin position="1530"/>
        <end position="1540"/>
    </location>
</feature>
<keyword evidence="5" id="KW-0472">Membrane</keyword>
<evidence type="ECO:0000256" key="4">
    <source>
        <dbReference type="ARBA" id="ARBA00022989"/>
    </source>
</evidence>
<comment type="caution">
    <text evidence="9">The sequence shown here is derived from an EMBL/GenBank/DDBJ whole genome shotgun (WGS) entry which is preliminary data.</text>
</comment>
<dbReference type="Pfam" id="PF25040">
    <property type="entry name" value="BLTP1_C"/>
    <property type="match status" value="1"/>
</dbReference>
<reference evidence="9" key="1">
    <citation type="submission" date="2023-12" db="EMBL/GenBank/DDBJ databases">
        <title>Genome assembly of Anisodus tanguticus.</title>
        <authorList>
            <person name="Wang Y.-J."/>
        </authorList>
    </citation>
    <scope>NUCLEOTIDE SEQUENCE</scope>
    <source>
        <strain evidence="9">KB-2021</strain>
        <tissue evidence="9">Leaf</tissue>
    </source>
</reference>
<dbReference type="Gene3D" id="1.25.10.10">
    <property type="entry name" value="Leucine-rich Repeat Variant"/>
    <property type="match status" value="1"/>
</dbReference>
<dbReference type="SMART" id="SM01220">
    <property type="entry name" value="FSA_C"/>
    <property type="match status" value="1"/>
</dbReference>
<dbReference type="PANTHER" id="PTHR31640">
    <property type="entry name" value="TRANSMEMBRANE PROTEIN KIAA1109"/>
    <property type="match status" value="1"/>
</dbReference>
<feature type="region of interest" description="Disordered" evidence="7">
    <location>
        <begin position="1520"/>
        <end position="1574"/>
    </location>
</feature>
<evidence type="ECO:0000313" key="9">
    <source>
        <dbReference type="EMBL" id="KAK4336894.1"/>
    </source>
</evidence>
<comment type="similarity">
    <text evidence="2">Belongs to the CD36 family.</text>
</comment>
<dbReference type="InterPro" id="IPR011989">
    <property type="entry name" value="ARM-like"/>
</dbReference>
<dbReference type="Pfam" id="PF25758">
    <property type="entry name" value="TPR_IPO11"/>
    <property type="match status" value="1"/>
</dbReference>
<feature type="domain" description="Bridge-like lipid transfer protein family member 1 C-terminal" evidence="8">
    <location>
        <begin position="169"/>
        <end position="722"/>
    </location>
</feature>
<feature type="compositionally biased region" description="Acidic residues" evidence="7">
    <location>
        <begin position="1520"/>
        <end position="1529"/>
    </location>
</feature>
<dbReference type="InterPro" id="IPR056840">
    <property type="entry name" value="HEAT_IPO9_central"/>
</dbReference>
<keyword evidence="3" id="KW-0812">Transmembrane</keyword>